<evidence type="ECO:0000259" key="1">
    <source>
        <dbReference type="PROSITE" id="PS50943"/>
    </source>
</evidence>
<dbReference type="SUPFAM" id="SSF47413">
    <property type="entry name" value="lambda repressor-like DNA-binding domains"/>
    <property type="match status" value="1"/>
</dbReference>
<dbReference type="PATRIC" id="fig|1263832.3.peg.2063"/>
<feature type="domain" description="HTH cro/C1-type" evidence="1">
    <location>
        <begin position="78"/>
        <end position="130"/>
    </location>
</feature>
<proteinExistence type="predicted"/>
<gene>
    <name evidence="2" type="ORF">F544_20750</name>
</gene>
<dbReference type="RefSeq" id="WP_025289924.1">
    <property type="nucleotide sequence ID" value="NZ_CP006956.1"/>
</dbReference>
<dbReference type="KEGG" id="btra:F544_20750"/>
<dbReference type="CDD" id="cd00093">
    <property type="entry name" value="HTH_XRE"/>
    <property type="match status" value="1"/>
</dbReference>
<protein>
    <submittedName>
        <fullName evidence="2">XRE family transcriptional regulator</fullName>
    </submittedName>
</protein>
<dbReference type="PROSITE" id="PS50943">
    <property type="entry name" value="HTH_CROC1"/>
    <property type="match status" value="1"/>
</dbReference>
<dbReference type="InterPro" id="IPR010982">
    <property type="entry name" value="Lambda_DNA-bd_dom_sf"/>
</dbReference>
<dbReference type="Gene3D" id="1.10.260.40">
    <property type="entry name" value="lambda repressor-like DNA-binding domains"/>
    <property type="match status" value="1"/>
</dbReference>
<dbReference type="HOGENOM" id="CLU_136757_0_0_6"/>
<dbReference type="AlphaFoldDB" id="W0RD41"/>
<reference evidence="2 3" key="1">
    <citation type="submission" date="2013-12" db="EMBL/GenBank/DDBJ databases">
        <title>Annotation of the Bibersteinia trehalosi USDA-ARS-USMARC-190 complete genome.</title>
        <authorList>
            <person name="Harhay G.P."/>
            <person name="McVey S."/>
            <person name="Clawson M.L."/>
            <person name="Bono J."/>
            <person name="Heaton M.P."/>
            <person name="Chitko-Mckown C.G."/>
            <person name="Harhay D.M."/>
            <person name="Smith T.P.L."/>
        </authorList>
    </citation>
    <scope>NUCLEOTIDE SEQUENCE [LARGE SCALE GENOMIC DNA]</scope>
    <source>
        <strain evidence="2 3">USDA-ARS-USMARC-190</strain>
    </source>
</reference>
<dbReference type="Pfam" id="PF01381">
    <property type="entry name" value="HTH_3"/>
    <property type="match status" value="1"/>
</dbReference>
<dbReference type="SMART" id="SM00530">
    <property type="entry name" value="HTH_XRE"/>
    <property type="match status" value="1"/>
</dbReference>
<sequence>MKQYQTIKDHNGKDLFVLLPVTEFEQLTGKDIHGLPLDDGDDENFVEIDYEQGGDDSVTIPFEVVKLKHKHQVNLLGAWRIYRNLSQQEVAEKTGLSQSAISQAERKDSKPQRKILERFSVLYDCTIEQMS</sequence>
<evidence type="ECO:0000313" key="3">
    <source>
        <dbReference type="Proteomes" id="UP000019086"/>
    </source>
</evidence>
<evidence type="ECO:0000313" key="2">
    <source>
        <dbReference type="EMBL" id="AHG87303.1"/>
    </source>
</evidence>
<dbReference type="InterPro" id="IPR001387">
    <property type="entry name" value="Cro/C1-type_HTH"/>
</dbReference>
<accession>W0RD41</accession>
<dbReference type="EMBL" id="CP006956">
    <property type="protein sequence ID" value="AHG87303.1"/>
    <property type="molecule type" value="Genomic_DNA"/>
</dbReference>
<dbReference type="Proteomes" id="UP000019086">
    <property type="component" value="Chromosome"/>
</dbReference>
<name>W0RD41_BIBTR</name>
<organism evidence="2 3">
    <name type="scientific">Bibersteinia trehalosi USDA-ARS-USMARC-190</name>
    <dbReference type="NCBI Taxonomy" id="1263832"/>
    <lineage>
        <taxon>Bacteria</taxon>
        <taxon>Pseudomonadati</taxon>
        <taxon>Pseudomonadota</taxon>
        <taxon>Gammaproteobacteria</taxon>
        <taxon>Pasteurellales</taxon>
        <taxon>Pasteurellaceae</taxon>
        <taxon>Bibersteinia</taxon>
    </lineage>
</organism>
<dbReference type="GO" id="GO:0003677">
    <property type="term" value="F:DNA binding"/>
    <property type="evidence" value="ECO:0007669"/>
    <property type="project" value="InterPro"/>
</dbReference>